<accession>S0ETB3</accession>
<organism evidence="2 3">
    <name type="scientific">Chthonomonas calidirosea (strain DSM 23976 / ICMP 18418 / T49)</name>
    <dbReference type="NCBI Taxonomy" id="1303518"/>
    <lineage>
        <taxon>Bacteria</taxon>
        <taxon>Bacillati</taxon>
        <taxon>Armatimonadota</taxon>
        <taxon>Chthonomonadia</taxon>
        <taxon>Chthonomonadales</taxon>
        <taxon>Chthonomonadaceae</taxon>
        <taxon>Chthonomonas</taxon>
    </lineage>
</organism>
<dbReference type="KEGG" id="ccz:CCALI_00491"/>
<dbReference type="OrthoDB" id="9774724at2"/>
<dbReference type="EMBL" id="HF951689">
    <property type="protein sequence ID" value="CCW34325.1"/>
    <property type="molecule type" value="Genomic_DNA"/>
</dbReference>
<dbReference type="PROSITE" id="PS50106">
    <property type="entry name" value="PDZ"/>
    <property type="match status" value="1"/>
</dbReference>
<dbReference type="Gene3D" id="2.30.42.10">
    <property type="match status" value="1"/>
</dbReference>
<dbReference type="HOGENOM" id="CLU_037396_0_0_0"/>
<gene>
    <name evidence="2" type="ORF">CCALI_00491</name>
</gene>
<dbReference type="eggNOG" id="COG1625">
    <property type="taxonomic scope" value="Bacteria"/>
</dbReference>
<dbReference type="SUPFAM" id="SSF50156">
    <property type="entry name" value="PDZ domain-like"/>
    <property type="match status" value="1"/>
</dbReference>
<evidence type="ECO:0000313" key="3">
    <source>
        <dbReference type="Proteomes" id="UP000014227"/>
    </source>
</evidence>
<dbReference type="RefSeq" id="WP_016481887.1">
    <property type="nucleotide sequence ID" value="NC_021487.1"/>
</dbReference>
<dbReference type="InterPro" id="IPR041489">
    <property type="entry name" value="PDZ_6"/>
</dbReference>
<dbReference type="Pfam" id="PF19238">
    <property type="entry name" value="Radical_SAM_2"/>
    <property type="match status" value="1"/>
</dbReference>
<dbReference type="Pfam" id="PF17820">
    <property type="entry name" value="PDZ_6"/>
    <property type="match status" value="1"/>
</dbReference>
<sequence length="479" mass="54330">MSEIFVKNLNALVVSQVVPHSPAAQVGIRPGDLLKRINGKQILDILDYRFYAAEEQLRLTIQRSEHELEFELYKEPEEDLGLEFEHELGDKVHTCKNRCVFCFIHQQPKGMRRSLYLMDDDFRLSFMHGNYVTLTNITTQEWERILEQRLSPLYVSVHATDPILRGRLLGRKEPAPILPQLRMLADNRIDVHAQIVLCPDLNDGPALDQTLVELAAEHRAITGKRAGVCSVAIVPVGLTRFRTKLTPLRCADRDYARTLIAQVQRHTRRFRKMLGTRFAWLGDEWYYVAQYPYPGRAHYEEFPQLEDGIGTMRLFLEELRRIAPRLPRKAPYPVSATLVTAELPAAQIQQLAALFNRIEGIELNVCVVQNHFFGGNIHIAGLLTAQDILHHLAQFPDCRQTVFIPSICLRDNTLFLDDLTVAQARELSGLDLQIVGNSPRALASALGLLPSYSASPKTQGSAWVVNEHLAEHQLDAQTS</sequence>
<evidence type="ECO:0000259" key="1">
    <source>
        <dbReference type="PROSITE" id="PS50106"/>
    </source>
</evidence>
<dbReference type="InterPro" id="IPR001478">
    <property type="entry name" value="PDZ"/>
</dbReference>
<dbReference type="Proteomes" id="UP000014227">
    <property type="component" value="Chromosome I"/>
</dbReference>
<dbReference type="InParanoid" id="S0ETB3"/>
<dbReference type="InterPro" id="IPR036034">
    <property type="entry name" value="PDZ_sf"/>
</dbReference>
<keyword evidence="3" id="KW-1185">Reference proteome</keyword>
<dbReference type="AlphaFoldDB" id="S0ETB3"/>
<feature type="domain" description="PDZ" evidence="1">
    <location>
        <begin position="1"/>
        <end position="65"/>
    </location>
</feature>
<proteinExistence type="predicted"/>
<evidence type="ECO:0000313" key="2">
    <source>
        <dbReference type="EMBL" id="CCW34325.1"/>
    </source>
</evidence>
<protein>
    <submittedName>
        <fullName evidence="2">Fe-S oxidoreductase, related to NifB/MoaA family</fullName>
    </submittedName>
</protein>
<dbReference type="PATRIC" id="fig|1303518.3.peg.499"/>
<dbReference type="STRING" id="454171.CP488_00663"/>
<dbReference type="InterPro" id="IPR045375">
    <property type="entry name" value="Put_radical_SAM-like_N"/>
</dbReference>
<dbReference type="Pfam" id="PF04459">
    <property type="entry name" value="DUF512"/>
    <property type="match status" value="1"/>
</dbReference>
<dbReference type="SUPFAM" id="SSF102114">
    <property type="entry name" value="Radical SAM enzymes"/>
    <property type="match status" value="1"/>
</dbReference>
<name>S0ETB3_CHTCT</name>
<dbReference type="InterPro" id="IPR058240">
    <property type="entry name" value="rSAM_sf"/>
</dbReference>
<reference evidence="3" key="1">
    <citation type="submission" date="2013-03" db="EMBL/GenBank/DDBJ databases">
        <title>Genome sequence of Chthonomonas calidirosea, the first sequenced genome from the Armatimonadetes phylum (formally candidate division OP10).</title>
        <authorList>
            <person name="Lee K.C.Y."/>
            <person name="Morgan X.C."/>
            <person name="Dunfield P.F."/>
            <person name="Tamas I."/>
            <person name="Houghton K.M."/>
            <person name="Vyssotski M."/>
            <person name="Ryan J.L.J."/>
            <person name="Lagutin K."/>
            <person name="McDonald I.R."/>
            <person name="Stott M.B."/>
        </authorList>
    </citation>
    <scope>NUCLEOTIDE SEQUENCE [LARGE SCALE GENOMIC DNA]</scope>
    <source>
        <strain evidence="3">DSM 23976 / ICMP 18418 / T49</strain>
    </source>
</reference>
<dbReference type="SMART" id="SM00228">
    <property type="entry name" value="PDZ"/>
    <property type="match status" value="1"/>
</dbReference>
<dbReference type="InterPro" id="IPR007549">
    <property type="entry name" value="DUF512"/>
</dbReference>